<gene>
    <name evidence="1" type="ORF">OG563_29900</name>
</gene>
<keyword evidence="2" id="KW-1185">Reference proteome</keyword>
<accession>A0ABZ1Z7K1</accession>
<dbReference type="InterPro" id="IPR046037">
    <property type="entry name" value="DUF5995"/>
</dbReference>
<protein>
    <submittedName>
        <fullName evidence="1">DUF5995 family protein</fullName>
    </submittedName>
</protein>
<dbReference type="Pfam" id="PF19458">
    <property type="entry name" value="DUF5995"/>
    <property type="match status" value="1"/>
</dbReference>
<evidence type="ECO:0000313" key="1">
    <source>
        <dbReference type="EMBL" id="WUV51271.1"/>
    </source>
</evidence>
<organism evidence="1 2">
    <name type="scientific">Nocardia vinacea</name>
    <dbReference type="NCBI Taxonomy" id="96468"/>
    <lineage>
        <taxon>Bacteria</taxon>
        <taxon>Bacillati</taxon>
        <taxon>Actinomycetota</taxon>
        <taxon>Actinomycetes</taxon>
        <taxon>Mycobacteriales</taxon>
        <taxon>Nocardiaceae</taxon>
        <taxon>Nocardia</taxon>
    </lineage>
</organism>
<name>A0ABZ1Z7K1_9NOCA</name>
<dbReference type="EMBL" id="CP109441">
    <property type="protein sequence ID" value="WUV51271.1"/>
    <property type="molecule type" value="Genomic_DNA"/>
</dbReference>
<proteinExistence type="predicted"/>
<dbReference type="Proteomes" id="UP001432062">
    <property type="component" value="Chromosome"/>
</dbReference>
<reference evidence="1" key="1">
    <citation type="submission" date="2022-10" db="EMBL/GenBank/DDBJ databases">
        <title>The complete genomes of actinobacterial strains from the NBC collection.</title>
        <authorList>
            <person name="Joergensen T.S."/>
            <person name="Alvarez Arevalo M."/>
            <person name="Sterndorff E.B."/>
            <person name="Faurdal D."/>
            <person name="Vuksanovic O."/>
            <person name="Mourched A.-S."/>
            <person name="Charusanti P."/>
            <person name="Shaw S."/>
            <person name="Blin K."/>
            <person name="Weber T."/>
        </authorList>
    </citation>
    <scope>NUCLEOTIDE SEQUENCE</scope>
    <source>
        <strain evidence="1">NBC_01482</strain>
    </source>
</reference>
<evidence type="ECO:0000313" key="2">
    <source>
        <dbReference type="Proteomes" id="UP001432062"/>
    </source>
</evidence>
<sequence length="281" mass="30071">MATAVGLTPVAVAEPVDPAFCGAPLSADELDTIARLSDISTLTGDPLQRLATAVARHHEITEILVAHRDRRGLFPLGLDGVEQSAVMPLQRDPGAFVDPEYAHAISLELLRRFLVNVHAAFTGAPVEPHWARYFELARRCEVSPARVAMAGYNAHLSVDLAYSVATVASKPENAPDYFKIVDAIAASGQVIIDRTEEIYNGDLGPLWRFYFVGEGLDLLLGAGVATGPLLRAADLGYNVVVYGNGLALQDPGLHNVTAAEIRLLSDSVETALDVLTLLRGL</sequence>